<feature type="chain" id="PRO_5011970033" description="TonB-dependent receptor" evidence="13">
    <location>
        <begin position="46"/>
        <end position="727"/>
    </location>
</feature>
<keyword evidence="7" id="KW-0406">Ion transport</keyword>
<feature type="domain" description="TonB-dependent receptor plug" evidence="15">
    <location>
        <begin position="76"/>
        <end position="182"/>
    </location>
</feature>
<evidence type="ECO:0000256" key="10">
    <source>
        <dbReference type="ARBA" id="ARBA00023237"/>
    </source>
</evidence>
<evidence type="ECO:0000256" key="3">
    <source>
        <dbReference type="ARBA" id="ARBA00022452"/>
    </source>
</evidence>
<feature type="domain" description="TonB-dependent receptor-like beta-barrel" evidence="14">
    <location>
        <begin position="275"/>
        <end position="691"/>
    </location>
</feature>
<keyword evidence="13" id="KW-0732">Signal</keyword>
<comment type="subcellular location">
    <subcellularLocation>
        <location evidence="1 11">Cell outer membrane</location>
        <topology evidence="1 11">Multi-pass membrane protein</topology>
    </subcellularLocation>
</comment>
<dbReference type="PROSITE" id="PS52016">
    <property type="entry name" value="TONB_DEPENDENT_REC_3"/>
    <property type="match status" value="1"/>
</dbReference>
<keyword evidence="17" id="KW-1185">Reference proteome</keyword>
<evidence type="ECO:0000256" key="5">
    <source>
        <dbReference type="ARBA" id="ARBA00022692"/>
    </source>
</evidence>
<dbReference type="EMBL" id="NISK01000003">
    <property type="protein sequence ID" value="OWQ95456.1"/>
    <property type="molecule type" value="Genomic_DNA"/>
</dbReference>
<dbReference type="InterPro" id="IPR039426">
    <property type="entry name" value="TonB-dep_rcpt-like"/>
</dbReference>
<dbReference type="PANTHER" id="PTHR32552">
    <property type="entry name" value="FERRICHROME IRON RECEPTOR-RELATED"/>
    <property type="match status" value="1"/>
</dbReference>
<organism evidence="16 17">
    <name type="scientific">Sphingopyxis bauzanensis</name>
    <dbReference type="NCBI Taxonomy" id="651663"/>
    <lineage>
        <taxon>Bacteria</taxon>
        <taxon>Pseudomonadati</taxon>
        <taxon>Pseudomonadota</taxon>
        <taxon>Alphaproteobacteria</taxon>
        <taxon>Sphingomonadales</taxon>
        <taxon>Sphingomonadaceae</taxon>
        <taxon>Sphingopyxis</taxon>
    </lineage>
</organism>
<dbReference type="InterPro" id="IPR000531">
    <property type="entry name" value="Beta-barrel_TonB"/>
</dbReference>
<evidence type="ECO:0000256" key="13">
    <source>
        <dbReference type="SAM" id="SignalP"/>
    </source>
</evidence>
<dbReference type="OrthoDB" id="7208812at2"/>
<keyword evidence="4" id="KW-0410">Iron transport</keyword>
<comment type="similarity">
    <text evidence="11 12">Belongs to the TonB-dependent receptor family.</text>
</comment>
<proteinExistence type="inferred from homology"/>
<evidence type="ECO:0000256" key="12">
    <source>
        <dbReference type="RuleBase" id="RU003357"/>
    </source>
</evidence>
<keyword evidence="5 11" id="KW-0812">Transmembrane</keyword>
<evidence type="ECO:0000259" key="14">
    <source>
        <dbReference type="Pfam" id="PF00593"/>
    </source>
</evidence>
<evidence type="ECO:0000259" key="15">
    <source>
        <dbReference type="Pfam" id="PF07715"/>
    </source>
</evidence>
<evidence type="ECO:0000256" key="1">
    <source>
        <dbReference type="ARBA" id="ARBA00004571"/>
    </source>
</evidence>
<evidence type="ECO:0000256" key="9">
    <source>
        <dbReference type="ARBA" id="ARBA00023136"/>
    </source>
</evidence>
<dbReference type="Gene3D" id="2.40.170.20">
    <property type="entry name" value="TonB-dependent receptor, beta-barrel domain"/>
    <property type="match status" value="1"/>
</dbReference>
<dbReference type="Pfam" id="PF00593">
    <property type="entry name" value="TonB_dep_Rec_b-barrel"/>
    <property type="match status" value="1"/>
</dbReference>
<gene>
    <name evidence="16" type="ORF">CDQ92_11530</name>
</gene>
<dbReference type="CDD" id="cd01347">
    <property type="entry name" value="ligand_gated_channel"/>
    <property type="match status" value="1"/>
</dbReference>
<keyword evidence="9 11" id="KW-0472">Membrane</keyword>
<keyword evidence="6" id="KW-0408">Iron</keyword>
<dbReference type="InterPro" id="IPR036942">
    <property type="entry name" value="Beta-barrel_TonB_sf"/>
</dbReference>
<keyword evidence="3 11" id="KW-1134">Transmembrane beta strand</keyword>
<dbReference type="Proteomes" id="UP000197361">
    <property type="component" value="Unassembled WGS sequence"/>
</dbReference>
<evidence type="ECO:0000256" key="11">
    <source>
        <dbReference type="PROSITE-ProRule" id="PRU01360"/>
    </source>
</evidence>
<evidence type="ECO:0000256" key="8">
    <source>
        <dbReference type="ARBA" id="ARBA00023077"/>
    </source>
</evidence>
<comment type="caution">
    <text evidence="16">The sequence shown here is derived from an EMBL/GenBank/DDBJ whole genome shotgun (WGS) entry which is preliminary data.</text>
</comment>
<dbReference type="RefSeq" id="WP_088441584.1">
    <property type="nucleotide sequence ID" value="NZ_BMMC01000009.1"/>
</dbReference>
<evidence type="ECO:0008006" key="18">
    <source>
        <dbReference type="Google" id="ProtNLM"/>
    </source>
</evidence>
<sequence length="727" mass="78339">MHIEDHVGREGPILLSPRARGLCSMANRTSAIALAIAFLPGTALAQDGAPADGQSGTSDGQLEEIIVTAQHRSQRLQDVPVAVTSLSAASLDQQGVTSTSDLSQAVPGLVFTSQLSAANAYIRGVGSQLFGPVSESPVAVYVDDVYIANPQGSVFSLAGTKQIDVLNGPQGTLFGRNATGGVIQIQTLDPTRDLKVDLSATYGNYDFVGLSGYVSGGLSDNVSTSLAVLYEDQGKGYGRNLFNGDDVNQQARNNISLRNRWMIELPTNTVIRLSADYARLGNNNAYQRPQGSVSPLPGAAPPIGYPGEYNTNIGAPDFTRLQTGGVSMKVDQDIGSLVLTSITAYRKLRNRNSLDQDQTSVAALDLTWETKFHSFSQEVRLQNSANGPFNWILGGYYYNAVGAFVDLKANGGTLIDYDQQRSESLAAFGQATLEIFPNANVTGGIRYTTDKQTFGFPTFALSASQKSNKVTYRVALDYKFTPDVMGYVSYNTGFKSGGFNLLAPGNAFRPEELDAFEAGLKTELFDRTVRLNFGGFLYRYRDQQVSIPSIGGDIIVNAAGARIKGFEASIDIVPSDRLKISGGLSLMEGHYTNYPGFQSYDTNGNPVGPARNLKGNDTVQTPDFVGNISALYTIPTEVGEFAASVGVQHNSGFAAAPDNRLQQPSYTLVNSSLSWQSKDETFRVKMWARNLFDDTYYILQSPNGVPIGDTQIQAPPRTFGITLSFHH</sequence>
<protein>
    <recommendedName>
        <fullName evidence="18">TonB-dependent receptor</fullName>
    </recommendedName>
</protein>
<evidence type="ECO:0000256" key="4">
    <source>
        <dbReference type="ARBA" id="ARBA00022496"/>
    </source>
</evidence>
<reference evidence="16 17" key="1">
    <citation type="journal article" date="2010" name="Int. J. Syst. Evol. Microbiol.">
        <title>Sphingopyxis bauzanensis sp. nov., a psychrophilic bacterium isolated from soil.</title>
        <authorList>
            <person name="Zhang D.C."/>
            <person name="Liu H.C."/>
            <person name="Xin Y.H."/>
            <person name="Zhou Y.G."/>
            <person name="Schinner F."/>
            <person name="Margesin R."/>
        </authorList>
    </citation>
    <scope>NUCLEOTIDE SEQUENCE [LARGE SCALE GENOMIC DNA]</scope>
    <source>
        <strain evidence="16 17">DSM 22271</strain>
    </source>
</reference>
<evidence type="ECO:0000256" key="6">
    <source>
        <dbReference type="ARBA" id="ARBA00023004"/>
    </source>
</evidence>
<dbReference type="InterPro" id="IPR012910">
    <property type="entry name" value="Plug_dom"/>
</dbReference>
<evidence type="ECO:0000313" key="17">
    <source>
        <dbReference type="Proteomes" id="UP000197361"/>
    </source>
</evidence>
<accession>A0A246JRI0</accession>
<evidence type="ECO:0000256" key="2">
    <source>
        <dbReference type="ARBA" id="ARBA00022448"/>
    </source>
</evidence>
<keyword evidence="10 11" id="KW-0998">Cell outer membrane</keyword>
<dbReference type="GO" id="GO:0009279">
    <property type="term" value="C:cell outer membrane"/>
    <property type="evidence" value="ECO:0007669"/>
    <property type="project" value="UniProtKB-SubCell"/>
</dbReference>
<dbReference type="Pfam" id="PF07715">
    <property type="entry name" value="Plug"/>
    <property type="match status" value="1"/>
</dbReference>
<feature type="signal peptide" evidence="13">
    <location>
        <begin position="1"/>
        <end position="45"/>
    </location>
</feature>
<dbReference type="GO" id="GO:0006826">
    <property type="term" value="P:iron ion transport"/>
    <property type="evidence" value="ECO:0007669"/>
    <property type="project" value="UniProtKB-KW"/>
</dbReference>
<dbReference type="SUPFAM" id="SSF56935">
    <property type="entry name" value="Porins"/>
    <property type="match status" value="1"/>
</dbReference>
<evidence type="ECO:0000313" key="16">
    <source>
        <dbReference type="EMBL" id="OWQ95456.1"/>
    </source>
</evidence>
<keyword evidence="8 12" id="KW-0798">TonB box</keyword>
<keyword evidence="2 11" id="KW-0813">Transport</keyword>
<name>A0A246JRI0_9SPHN</name>
<dbReference type="PANTHER" id="PTHR32552:SF81">
    <property type="entry name" value="TONB-DEPENDENT OUTER MEMBRANE RECEPTOR"/>
    <property type="match status" value="1"/>
</dbReference>
<dbReference type="AlphaFoldDB" id="A0A246JRI0"/>
<evidence type="ECO:0000256" key="7">
    <source>
        <dbReference type="ARBA" id="ARBA00023065"/>
    </source>
</evidence>